<proteinExistence type="predicted"/>
<keyword evidence="2" id="KW-0472">Membrane</keyword>
<dbReference type="InterPro" id="IPR018691">
    <property type="entry name" value="DUF2188"/>
</dbReference>
<dbReference type="Proteomes" id="UP000601041">
    <property type="component" value="Unassembled WGS sequence"/>
</dbReference>
<keyword evidence="2" id="KW-1133">Transmembrane helix</keyword>
<evidence type="ECO:0000313" key="3">
    <source>
        <dbReference type="EMBL" id="CAD7038735.1"/>
    </source>
</evidence>
<feature type="transmembrane region" description="Helical" evidence="2">
    <location>
        <begin position="12"/>
        <end position="30"/>
    </location>
</feature>
<evidence type="ECO:0000313" key="4">
    <source>
        <dbReference type="Proteomes" id="UP000601041"/>
    </source>
</evidence>
<keyword evidence="2" id="KW-0812">Transmembrane</keyword>
<dbReference type="Pfam" id="PF09954">
    <property type="entry name" value="DUF2188"/>
    <property type="match status" value="1"/>
</dbReference>
<feature type="compositionally biased region" description="Basic and acidic residues" evidence="1">
    <location>
        <begin position="122"/>
        <end position="132"/>
    </location>
</feature>
<gene>
    <name evidence="3" type="ORF">RHAB21_02826</name>
</gene>
<comment type="caution">
    <text evidence="3">The sequence shown here is derived from an EMBL/GenBank/DDBJ whole genome shotgun (WGS) entry which is preliminary data.</text>
</comment>
<feature type="compositionally biased region" description="Acidic residues" evidence="1">
    <location>
        <begin position="133"/>
        <end position="144"/>
    </location>
</feature>
<protein>
    <recommendedName>
        <fullName evidence="5">DUF2188 domain-containing protein</fullName>
    </recommendedName>
</protein>
<name>A0ABM8PN22_9HYPH</name>
<evidence type="ECO:0000256" key="2">
    <source>
        <dbReference type="SAM" id="Phobius"/>
    </source>
</evidence>
<sequence length="144" mass="16065">MVPERRIKSDRGVVCGLAGLMSYFSLHWNLAAPTTLSQNLMRRGVPRATGERKDVRSMTKVVYKVVQHDGGWAYRLGDVYSETFATHSDALQAARIVAAEQQVGGEPEEISWQDENGVWHTEYSDGGDRPEAEVVDGEDEQRQA</sequence>
<accession>A0ABM8PN22</accession>
<evidence type="ECO:0008006" key="5">
    <source>
        <dbReference type="Google" id="ProtNLM"/>
    </source>
</evidence>
<feature type="region of interest" description="Disordered" evidence="1">
    <location>
        <begin position="105"/>
        <end position="144"/>
    </location>
</feature>
<keyword evidence="4" id="KW-1185">Reference proteome</keyword>
<organism evidence="3 4">
    <name type="scientific">Pseudorhizobium halotolerans</name>
    <dbReference type="NCBI Taxonomy" id="1233081"/>
    <lineage>
        <taxon>Bacteria</taxon>
        <taxon>Pseudomonadati</taxon>
        <taxon>Pseudomonadota</taxon>
        <taxon>Alphaproteobacteria</taxon>
        <taxon>Hyphomicrobiales</taxon>
        <taxon>Rhizobiaceae</taxon>
        <taxon>Rhizobium/Agrobacterium group</taxon>
        <taxon>Pseudorhizobium</taxon>
    </lineage>
</organism>
<reference evidence="3 4" key="1">
    <citation type="submission" date="2020-11" db="EMBL/GenBank/DDBJ databases">
        <authorList>
            <person name="Lassalle F."/>
        </authorList>
    </citation>
    <scope>NUCLEOTIDE SEQUENCE [LARGE SCALE GENOMIC DNA]</scope>
    <source>
        <strain evidence="3 4">AB21</strain>
    </source>
</reference>
<dbReference type="EMBL" id="CABFWE030000005">
    <property type="protein sequence ID" value="CAD7038735.1"/>
    <property type="molecule type" value="Genomic_DNA"/>
</dbReference>
<evidence type="ECO:0000256" key="1">
    <source>
        <dbReference type="SAM" id="MobiDB-lite"/>
    </source>
</evidence>